<evidence type="ECO:0000256" key="1">
    <source>
        <dbReference type="SAM" id="MobiDB-lite"/>
    </source>
</evidence>
<dbReference type="EMBL" id="ML742271">
    <property type="protein sequence ID" value="KAE8146321.1"/>
    <property type="molecule type" value="Genomic_DNA"/>
</dbReference>
<proteinExistence type="predicted"/>
<dbReference type="Proteomes" id="UP000325780">
    <property type="component" value="Unassembled WGS sequence"/>
</dbReference>
<protein>
    <submittedName>
        <fullName evidence="2">Uncharacterized protein</fullName>
    </submittedName>
</protein>
<evidence type="ECO:0000313" key="2">
    <source>
        <dbReference type="EMBL" id="KAE8146321.1"/>
    </source>
</evidence>
<feature type="region of interest" description="Disordered" evidence="1">
    <location>
        <begin position="94"/>
        <end position="113"/>
    </location>
</feature>
<evidence type="ECO:0000313" key="3">
    <source>
        <dbReference type="Proteomes" id="UP000325780"/>
    </source>
</evidence>
<feature type="compositionally biased region" description="Polar residues" evidence="1">
    <location>
        <begin position="27"/>
        <end position="39"/>
    </location>
</feature>
<gene>
    <name evidence="2" type="ORF">BDV25DRAFT_143822</name>
</gene>
<organism evidence="2 3">
    <name type="scientific">Aspergillus avenaceus</name>
    <dbReference type="NCBI Taxonomy" id="36643"/>
    <lineage>
        <taxon>Eukaryota</taxon>
        <taxon>Fungi</taxon>
        <taxon>Dikarya</taxon>
        <taxon>Ascomycota</taxon>
        <taxon>Pezizomycotina</taxon>
        <taxon>Eurotiomycetes</taxon>
        <taxon>Eurotiomycetidae</taxon>
        <taxon>Eurotiales</taxon>
        <taxon>Aspergillaceae</taxon>
        <taxon>Aspergillus</taxon>
        <taxon>Aspergillus subgen. Circumdati</taxon>
    </lineage>
</organism>
<feature type="compositionally biased region" description="Low complexity" evidence="1">
    <location>
        <begin position="1"/>
        <end position="26"/>
    </location>
</feature>
<reference evidence="2 3" key="1">
    <citation type="submission" date="2019-04" db="EMBL/GenBank/DDBJ databases">
        <title>Friends and foes A comparative genomics study of 23 Aspergillus species from section Flavi.</title>
        <authorList>
            <consortium name="DOE Joint Genome Institute"/>
            <person name="Kjaerbolling I."/>
            <person name="Vesth T."/>
            <person name="Frisvad J.C."/>
            <person name="Nybo J.L."/>
            <person name="Theobald S."/>
            <person name="Kildgaard S."/>
            <person name="Isbrandt T."/>
            <person name="Kuo A."/>
            <person name="Sato A."/>
            <person name="Lyhne E.K."/>
            <person name="Kogle M.E."/>
            <person name="Wiebenga A."/>
            <person name="Kun R.S."/>
            <person name="Lubbers R.J."/>
            <person name="Makela M.R."/>
            <person name="Barry K."/>
            <person name="Chovatia M."/>
            <person name="Clum A."/>
            <person name="Daum C."/>
            <person name="Haridas S."/>
            <person name="He G."/>
            <person name="LaButti K."/>
            <person name="Lipzen A."/>
            <person name="Mondo S."/>
            <person name="Riley R."/>
            <person name="Salamov A."/>
            <person name="Simmons B.A."/>
            <person name="Magnuson J.K."/>
            <person name="Henrissat B."/>
            <person name="Mortensen U.H."/>
            <person name="Larsen T.O."/>
            <person name="Devries R.P."/>
            <person name="Grigoriev I.V."/>
            <person name="Machida M."/>
            <person name="Baker S.E."/>
            <person name="Andersen M.R."/>
        </authorList>
    </citation>
    <scope>NUCLEOTIDE SEQUENCE [LARGE SCALE GENOMIC DNA]</scope>
    <source>
        <strain evidence="2 3">IBT 18842</strain>
    </source>
</reference>
<name>A0A5N6TJR1_ASPAV</name>
<sequence>MNRQNHNNSEQSANNQSNGSSLQNSNYETPNTDSQSPGRSTDDSDYYKIFLEQLLDLVCNEDQETVARLVSVIRSGASHQDILAAISQVQSVNSHVEENGNMAPSDQEEHGGS</sequence>
<keyword evidence="3" id="KW-1185">Reference proteome</keyword>
<feature type="region of interest" description="Disordered" evidence="1">
    <location>
        <begin position="1"/>
        <end position="43"/>
    </location>
</feature>
<dbReference type="OrthoDB" id="4439444at2759"/>
<dbReference type="AlphaFoldDB" id="A0A5N6TJR1"/>
<accession>A0A5N6TJR1</accession>